<accession>A0A9P4LC68</accession>
<proteinExistence type="predicted"/>
<reference evidence="2" key="1">
    <citation type="submission" date="2020-01" db="EMBL/GenBank/DDBJ databases">
        <authorList>
            <consortium name="DOE Joint Genome Institute"/>
            <person name="Haridas S."/>
            <person name="Albert R."/>
            <person name="Binder M."/>
            <person name="Bloem J."/>
            <person name="Labutti K."/>
            <person name="Salamov A."/>
            <person name="Andreopoulos B."/>
            <person name="Baker S.E."/>
            <person name="Barry K."/>
            <person name="Bills G."/>
            <person name="Bluhm B.H."/>
            <person name="Cannon C."/>
            <person name="Castanera R."/>
            <person name="Culley D.E."/>
            <person name="Daum C."/>
            <person name="Ezra D."/>
            <person name="Gonzalez J.B."/>
            <person name="Henrissat B."/>
            <person name="Kuo A."/>
            <person name="Liang C."/>
            <person name="Lipzen A."/>
            <person name="Lutzoni F."/>
            <person name="Magnuson J."/>
            <person name="Mondo S."/>
            <person name="Nolan M."/>
            <person name="Ohm R."/>
            <person name="Pangilinan J."/>
            <person name="Park H.-J."/>
            <person name="Ramirez L."/>
            <person name="Alfaro M."/>
            <person name="Sun H."/>
            <person name="Tritt A."/>
            <person name="Yoshinaga Y."/>
            <person name="Zwiers L.-H."/>
            <person name="Turgeon B.G."/>
            <person name="Goodwin S.B."/>
            <person name="Spatafora J.W."/>
            <person name="Crous P.W."/>
            <person name="Grigoriev I.V."/>
        </authorList>
    </citation>
    <scope>NUCLEOTIDE SEQUENCE</scope>
    <source>
        <strain evidence="2">CBS 394.84</strain>
    </source>
</reference>
<dbReference type="GeneID" id="63844646"/>
<organism evidence="2 3">
    <name type="scientific">Cucurbitaria berberidis CBS 394.84</name>
    <dbReference type="NCBI Taxonomy" id="1168544"/>
    <lineage>
        <taxon>Eukaryota</taxon>
        <taxon>Fungi</taxon>
        <taxon>Dikarya</taxon>
        <taxon>Ascomycota</taxon>
        <taxon>Pezizomycotina</taxon>
        <taxon>Dothideomycetes</taxon>
        <taxon>Pleosporomycetidae</taxon>
        <taxon>Pleosporales</taxon>
        <taxon>Pleosporineae</taxon>
        <taxon>Cucurbitariaceae</taxon>
        <taxon>Cucurbitaria</taxon>
    </lineage>
</organism>
<feature type="region of interest" description="Disordered" evidence="1">
    <location>
        <begin position="267"/>
        <end position="287"/>
    </location>
</feature>
<dbReference type="AlphaFoldDB" id="A0A9P4LC68"/>
<evidence type="ECO:0000313" key="2">
    <source>
        <dbReference type="EMBL" id="KAF1850386.1"/>
    </source>
</evidence>
<dbReference type="EMBL" id="ML976614">
    <property type="protein sequence ID" value="KAF1850386.1"/>
    <property type="molecule type" value="Genomic_DNA"/>
</dbReference>
<feature type="compositionally biased region" description="Basic and acidic residues" evidence="1">
    <location>
        <begin position="267"/>
        <end position="281"/>
    </location>
</feature>
<dbReference type="OrthoDB" id="62952at2759"/>
<comment type="caution">
    <text evidence="2">The sequence shown here is derived from an EMBL/GenBank/DDBJ whole genome shotgun (WGS) entry which is preliminary data.</text>
</comment>
<dbReference type="Proteomes" id="UP000800039">
    <property type="component" value="Unassembled WGS sequence"/>
</dbReference>
<keyword evidence="3" id="KW-1185">Reference proteome</keyword>
<name>A0A9P4LC68_9PLEO</name>
<gene>
    <name evidence="2" type="ORF">K460DRAFT_252641</name>
</gene>
<evidence type="ECO:0000313" key="3">
    <source>
        <dbReference type="Proteomes" id="UP000800039"/>
    </source>
</evidence>
<sequence>MAKFNELPAELRNVLYAGLLRNSHPAGNELAIFMVSKQIHEESTSYFYQHNNIAIYAPSTTTGAATILPPIADKYIQFLRRLTIYTLTGQARTPSVQKAATTIASLAAIGTQLDELSITIMSPLSHFLNSRVDDSILDISHPITVALLQLLASGVAKTTCIELKNAWFAPGVAHTLHAKFGSRLRFSISDAHTMDPASLERPLTGRYSSKYLTTLDLSYEDLDSCSIPRTSISSMPSSLPSSVCSALADLDTFSVSSFEMKFENEAAKDELGESSNERDTSEQPFFTDDDIEEWQASTLEFEQEDVDNLQDMDLDVDEEMEDVPQGDVQMFMNNLEETAHHVANTADVTYLANFAPDLLLSRHHLGHL</sequence>
<protein>
    <submittedName>
        <fullName evidence="2">Uncharacterized protein</fullName>
    </submittedName>
</protein>
<dbReference type="RefSeq" id="XP_040792949.1">
    <property type="nucleotide sequence ID" value="XM_040927393.1"/>
</dbReference>
<evidence type="ECO:0000256" key="1">
    <source>
        <dbReference type="SAM" id="MobiDB-lite"/>
    </source>
</evidence>
<feature type="non-terminal residue" evidence="2">
    <location>
        <position position="368"/>
    </location>
</feature>